<proteinExistence type="predicted"/>
<dbReference type="GO" id="GO:0005975">
    <property type="term" value="P:carbohydrate metabolic process"/>
    <property type="evidence" value="ECO:0007669"/>
    <property type="project" value="InterPro"/>
</dbReference>
<dbReference type="InterPro" id="IPR045582">
    <property type="entry name" value="Trehalase-like_N"/>
</dbReference>
<dbReference type="OrthoDB" id="3902805at2"/>
<feature type="compositionally biased region" description="Basic and acidic residues" evidence="1">
    <location>
        <begin position="701"/>
        <end position="717"/>
    </location>
</feature>
<dbReference type="GO" id="GO:0004553">
    <property type="term" value="F:hydrolase activity, hydrolyzing O-glycosyl compounds"/>
    <property type="evidence" value="ECO:0007669"/>
    <property type="project" value="UniProtKB-ARBA"/>
</dbReference>
<feature type="domain" description="Trehalase-like N-terminal" evidence="3">
    <location>
        <begin position="37"/>
        <end position="155"/>
    </location>
</feature>
<reference evidence="4 5" key="1">
    <citation type="submission" date="2018-10" db="EMBL/GenBank/DDBJ databases">
        <title>Sequencing the genomes of 1000 actinobacteria strains.</title>
        <authorList>
            <person name="Klenk H.-P."/>
        </authorList>
    </citation>
    <scope>NUCLEOTIDE SEQUENCE [LARGE SCALE GENOMIC DNA]</scope>
    <source>
        <strain evidence="4 5">DSM 17894</strain>
    </source>
</reference>
<dbReference type="RefSeq" id="WP_121368678.1">
    <property type="nucleotide sequence ID" value="NZ_RBKS01000001.1"/>
</dbReference>
<dbReference type="Gene3D" id="1.50.10.10">
    <property type="match status" value="1"/>
</dbReference>
<dbReference type="AlphaFoldDB" id="A0A495ID32"/>
<dbReference type="InterPro" id="IPR012341">
    <property type="entry name" value="6hp_glycosidase-like_sf"/>
</dbReference>
<dbReference type="PANTHER" id="PTHR31616:SF0">
    <property type="entry name" value="GLUCAN 1,4-ALPHA-GLUCOSIDASE"/>
    <property type="match status" value="1"/>
</dbReference>
<dbReference type="Pfam" id="PF00723">
    <property type="entry name" value="Glyco_hydro_15"/>
    <property type="match status" value="1"/>
</dbReference>
<dbReference type="EMBL" id="RBKS01000001">
    <property type="protein sequence ID" value="RKR73862.1"/>
    <property type="molecule type" value="Genomic_DNA"/>
</dbReference>
<dbReference type="InterPro" id="IPR008928">
    <property type="entry name" value="6-hairpin_glycosidase_sf"/>
</dbReference>
<keyword evidence="5" id="KW-1185">Reference proteome</keyword>
<dbReference type="Proteomes" id="UP000280008">
    <property type="component" value="Unassembled WGS sequence"/>
</dbReference>
<dbReference type="PANTHER" id="PTHR31616">
    <property type="entry name" value="TREHALASE"/>
    <property type="match status" value="1"/>
</dbReference>
<accession>A0A495ID32</accession>
<evidence type="ECO:0000313" key="5">
    <source>
        <dbReference type="Proteomes" id="UP000280008"/>
    </source>
</evidence>
<feature type="region of interest" description="Disordered" evidence="1">
    <location>
        <begin position="1"/>
        <end position="32"/>
    </location>
</feature>
<protein>
    <submittedName>
        <fullName evidence="4">GH15 family glucan-1,4-alpha-glucosidase</fullName>
    </submittedName>
</protein>
<comment type="caution">
    <text evidence="4">The sequence shown here is derived from an EMBL/GenBank/DDBJ whole genome shotgun (WGS) entry which is preliminary data.</text>
</comment>
<dbReference type="Pfam" id="PF19291">
    <property type="entry name" value="TREH_N"/>
    <property type="match status" value="1"/>
</dbReference>
<evidence type="ECO:0000259" key="3">
    <source>
        <dbReference type="Pfam" id="PF19291"/>
    </source>
</evidence>
<dbReference type="InterPro" id="IPR011613">
    <property type="entry name" value="GH15-like"/>
</dbReference>
<name>A0A495ID32_9MICO</name>
<evidence type="ECO:0000259" key="2">
    <source>
        <dbReference type="Pfam" id="PF00723"/>
    </source>
</evidence>
<feature type="region of interest" description="Disordered" evidence="1">
    <location>
        <begin position="645"/>
        <end position="717"/>
    </location>
</feature>
<organism evidence="4 5">
    <name type="scientific">Frondihabitans australicus</name>
    <dbReference type="NCBI Taxonomy" id="386892"/>
    <lineage>
        <taxon>Bacteria</taxon>
        <taxon>Bacillati</taxon>
        <taxon>Actinomycetota</taxon>
        <taxon>Actinomycetes</taxon>
        <taxon>Micrococcales</taxon>
        <taxon>Microbacteriaceae</taxon>
        <taxon>Frondihabitans</taxon>
    </lineage>
</organism>
<gene>
    <name evidence="4" type="ORF">C8E83_0959</name>
</gene>
<sequence>MSTAAPAPDEATDTAKHEAYTSGTTAPPADDLPEGVLPIEAYALIGDCHTAALVGINGSIDWLCLPRFDSASMFAAILGDKDSGRWLVAPEDSAATATRSYIADTFVLVTHWTTPTGEVEVVDTMPYGDRRADVVRRVRGLKGTVRMTADLRIRFGYTTAIPWIRQVDDDGSDGWDSKSVRPKTHKAGEVAYGALVAVAGPDAVIVRGPRLTAHDHTHGATFDVSAGETVDMSLTWYPSHREPPAPIDAGTRIDETVTWWQEWASHSDAPAAYGSEVHRSLLLLRALTHEDTNGIVAAATTSLPEQFGGSRNWDYRYVWLRDASMTLQALILHGFAEEAAGWRGWLLRAIAGDPADVQIMYGLSGERYLLENTIDELPGYRGSKPVRTGNGAFTQYQGDVFGEVMVALHDARELGVEENADSWALQRALMQHVEDNWDRPDNGIWEIRGPEQHFTHSRVMIWAALDRAVRGVQQFHLDGPVERWIELREKVRNEIETNGFDAERNTYTQTYGSHEVDASLLQLSQVGYVDAHDPRMLGTVAAIEKDLLKGGLLTRYRTESGIDGLSGTENPFLTCSFWLAEQYARSGRLDDAIALMDRLVGYRNDVGMLSEEIEVATGHHVGNTPQALSHLALVRAADAIEAALEHSRGTRGRRLASQTHPHDDSRPASEHDPRMDDPSFDPAALDPAGLDPNTVNANGETSDRWPNDLGADRTKSS</sequence>
<feature type="compositionally biased region" description="Basic and acidic residues" evidence="1">
    <location>
        <begin position="660"/>
        <end position="677"/>
    </location>
</feature>
<evidence type="ECO:0000313" key="4">
    <source>
        <dbReference type="EMBL" id="RKR73862.1"/>
    </source>
</evidence>
<dbReference type="SUPFAM" id="SSF48208">
    <property type="entry name" value="Six-hairpin glycosidases"/>
    <property type="match status" value="1"/>
</dbReference>
<feature type="domain" description="GH15-like" evidence="2">
    <location>
        <begin position="278"/>
        <end position="637"/>
    </location>
</feature>
<evidence type="ECO:0000256" key="1">
    <source>
        <dbReference type="SAM" id="MobiDB-lite"/>
    </source>
</evidence>